<dbReference type="InterPro" id="IPR020539">
    <property type="entry name" value="RNase_P_CS"/>
</dbReference>
<dbReference type="InterPro" id="IPR014721">
    <property type="entry name" value="Ribsml_uS5_D2-typ_fold_subgr"/>
</dbReference>
<dbReference type="NCBIfam" id="TIGR00188">
    <property type="entry name" value="rnpA"/>
    <property type="match status" value="1"/>
</dbReference>
<dbReference type="GO" id="GO:0030677">
    <property type="term" value="C:ribonuclease P complex"/>
    <property type="evidence" value="ECO:0007669"/>
    <property type="project" value="TreeGrafter"/>
</dbReference>
<dbReference type="PROSITE" id="PS00648">
    <property type="entry name" value="RIBONUCLEASE_P"/>
    <property type="match status" value="1"/>
</dbReference>
<dbReference type="KEGG" id="pswu:SY83_06705"/>
<dbReference type="FunFam" id="3.30.230.10:FF:000021">
    <property type="entry name" value="Ribonuclease P protein component"/>
    <property type="match status" value="1"/>
</dbReference>
<dbReference type="HAMAP" id="MF_00227">
    <property type="entry name" value="RNase_P"/>
    <property type="match status" value="1"/>
</dbReference>
<dbReference type="EMBL" id="CP011388">
    <property type="protein sequence ID" value="ANE46027.1"/>
    <property type="molecule type" value="Genomic_DNA"/>
</dbReference>
<dbReference type="GO" id="GO:0004526">
    <property type="term" value="F:ribonuclease P activity"/>
    <property type="evidence" value="ECO:0007669"/>
    <property type="project" value="UniProtKB-UniRule"/>
</dbReference>
<dbReference type="Proteomes" id="UP000076927">
    <property type="component" value="Chromosome"/>
</dbReference>
<dbReference type="PATRIC" id="fig|1178515.4.peg.1335"/>
<dbReference type="GO" id="GO:0000049">
    <property type="term" value="F:tRNA binding"/>
    <property type="evidence" value="ECO:0007669"/>
    <property type="project" value="UniProtKB-UniRule"/>
</dbReference>
<dbReference type="GO" id="GO:0042781">
    <property type="term" value="F:3'-tRNA processing endoribonuclease activity"/>
    <property type="evidence" value="ECO:0007669"/>
    <property type="project" value="TreeGrafter"/>
</dbReference>
<evidence type="ECO:0000256" key="5">
    <source>
        <dbReference type="ARBA" id="ARBA00022801"/>
    </source>
</evidence>
<keyword evidence="3 7" id="KW-0540">Nuclease</keyword>
<comment type="subunit">
    <text evidence="7">Consists of a catalytic RNA component (M1 or rnpB) and a protein subunit.</text>
</comment>
<evidence type="ECO:0000256" key="6">
    <source>
        <dbReference type="ARBA" id="ARBA00022884"/>
    </source>
</evidence>
<dbReference type="PANTHER" id="PTHR33992:SF1">
    <property type="entry name" value="RIBONUCLEASE P PROTEIN COMPONENT"/>
    <property type="match status" value="1"/>
</dbReference>
<accession>A0A172TGM2</accession>
<dbReference type="SUPFAM" id="SSF54211">
    <property type="entry name" value="Ribosomal protein S5 domain 2-like"/>
    <property type="match status" value="1"/>
</dbReference>
<dbReference type="Pfam" id="PF00825">
    <property type="entry name" value="Ribonuclease_P"/>
    <property type="match status" value="1"/>
</dbReference>
<keyword evidence="10" id="KW-1185">Reference proteome</keyword>
<dbReference type="Gene3D" id="3.30.230.10">
    <property type="match status" value="1"/>
</dbReference>
<dbReference type="OrthoDB" id="9810867at2"/>
<gene>
    <name evidence="7" type="primary">rnpA</name>
    <name evidence="9" type="ORF">SY83_06705</name>
</gene>
<evidence type="ECO:0000256" key="4">
    <source>
        <dbReference type="ARBA" id="ARBA00022759"/>
    </source>
</evidence>
<dbReference type="PANTHER" id="PTHR33992">
    <property type="entry name" value="RIBONUCLEASE P PROTEIN COMPONENT"/>
    <property type="match status" value="1"/>
</dbReference>
<protein>
    <recommendedName>
        <fullName evidence="7 8">Ribonuclease P protein component</fullName>
        <shortName evidence="7">RNase P protein</shortName>
        <shortName evidence="7">RNaseP protein</shortName>
        <ecNumber evidence="7 8">3.1.26.5</ecNumber>
    </recommendedName>
    <alternativeName>
        <fullName evidence="7">Protein C5</fullName>
    </alternativeName>
</protein>
<evidence type="ECO:0000256" key="7">
    <source>
        <dbReference type="HAMAP-Rule" id="MF_00227"/>
    </source>
</evidence>
<evidence type="ECO:0000256" key="8">
    <source>
        <dbReference type="NCBIfam" id="TIGR00188"/>
    </source>
</evidence>
<organism evidence="9 10">
    <name type="scientific">Paenibacillus swuensis</name>
    <dbReference type="NCBI Taxonomy" id="1178515"/>
    <lineage>
        <taxon>Bacteria</taxon>
        <taxon>Bacillati</taxon>
        <taxon>Bacillota</taxon>
        <taxon>Bacilli</taxon>
        <taxon>Bacillales</taxon>
        <taxon>Paenibacillaceae</taxon>
        <taxon>Paenibacillus</taxon>
    </lineage>
</organism>
<evidence type="ECO:0000256" key="1">
    <source>
        <dbReference type="ARBA" id="ARBA00002663"/>
    </source>
</evidence>
<dbReference type="STRING" id="1178515.SY83_06705"/>
<dbReference type="EC" id="3.1.26.5" evidence="7 8"/>
<evidence type="ECO:0000313" key="9">
    <source>
        <dbReference type="EMBL" id="ANE46027.1"/>
    </source>
</evidence>
<sequence>MQKEMRLTRKEDFNKVYRYGTSFANHQLVVYMLPQKSVETVRVGISVSKKIGNAVIRNRMRRLIKEITRHHEEALKPHYDLVFIVRKPAVDMEYAQLEKSLLHVLRKASLLKPRGRTT</sequence>
<dbReference type="InterPro" id="IPR020568">
    <property type="entry name" value="Ribosomal_Su5_D2-typ_SF"/>
</dbReference>
<name>A0A172TGM2_9BACL</name>
<keyword evidence="2 7" id="KW-0819">tRNA processing</keyword>
<keyword evidence="4 7" id="KW-0255">Endonuclease</keyword>
<proteinExistence type="inferred from homology"/>
<comment type="function">
    <text evidence="1 7">RNaseP catalyzes the removal of the 5'-leader sequence from pre-tRNA to produce the mature 5'-terminus. It can also cleave other RNA substrates such as 4.5S RNA. The protein component plays an auxiliary but essential role in vivo by binding to the 5'-leader sequence and broadening the substrate specificity of the ribozyme.</text>
</comment>
<dbReference type="InterPro" id="IPR000100">
    <property type="entry name" value="RNase_P"/>
</dbReference>
<comment type="similarity">
    <text evidence="7">Belongs to the RnpA family.</text>
</comment>
<keyword evidence="6 7" id="KW-0694">RNA-binding</keyword>
<dbReference type="RefSeq" id="WP_068605404.1">
    <property type="nucleotide sequence ID" value="NZ_CP011388.1"/>
</dbReference>
<comment type="catalytic activity">
    <reaction evidence="7">
        <text>Endonucleolytic cleavage of RNA, removing 5'-extranucleotides from tRNA precursor.</text>
        <dbReference type="EC" id="3.1.26.5"/>
    </reaction>
</comment>
<dbReference type="GO" id="GO:0001682">
    <property type="term" value="P:tRNA 5'-leader removal"/>
    <property type="evidence" value="ECO:0007669"/>
    <property type="project" value="UniProtKB-UniRule"/>
</dbReference>
<dbReference type="AlphaFoldDB" id="A0A172TGM2"/>
<keyword evidence="5 7" id="KW-0378">Hydrolase</keyword>
<reference evidence="9 10" key="1">
    <citation type="submission" date="2015-01" db="EMBL/GenBank/DDBJ databases">
        <title>Paenibacillus swuensis/DY6/whole genome sequencing.</title>
        <authorList>
            <person name="Kim M.K."/>
            <person name="Srinivasan S."/>
            <person name="Lee J.-J."/>
        </authorList>
    </citation>
    <scope>NUCLEOTIDE SEQUENCE [LARGE SCALE GENOMIC DNA]</scope>
    <source>
        <strain evidence="9 10">DY6</strain>
    </source>
</reference>
<evidence type="ECO:0000313" key="10">
    <source>
        <dbReference type="Proteomes" id="UP000076927"/>
    </source>
</evidence>
<evidence type="ECO:0000256" key="3">
    <source>
        <dbReference type="ARBA" id="ARBA00022722"/>
    </source>
</evidence>
<evidence type="ECO:0000256" key="2">
    <source>
        <dbReference type="ARBA" id="ARBA00022694"/>
    </source>
</evidence>